<dbReference type="InterPro" id="IPR006461">
    <property type="entry name" value="PLAC_motif_containing"/>
</dbReference>
<dbReference type="EnsemblMetazoa" id="XM_038196449.1">
    <property type="protein sequence ID" value="XP_038052377.1"/>
    <property type="gene ID" value="LOC119725088"/>
</dbReference>
<accession>A0A913ZKP5</accession>
<proteinExistence type="inferred from homology"/>
<keyword evidence="3" id="KW-1185">Reference proteome</keyword>
<dbReference type="PANTHER" id="PTHR15907">
    <property type="entry name" value="DUF614 FAMILY PROTEIN-RELATED"/>
    <property type="match status" value="1"/>
</dbReference>
<dbReference type="AlphaFoldDB" id="A0A913ZKP5"/>
<dbReference type="OMA" id="ESIIPIG"/>
<evidence type="ECO:0000256" key="1">
    <source>
        <dbReference type="ARBA" id="ARBA00009024"/>
    </source>
</evidence>
<dbReference type="Pfam" id="PF04749">
    <property type="entry name" value="PLAC8"/>
    <property type="match status" value="1"/>
</dbReference>
<protein>
    <submittedName>
        <fullName evidence="2">Uncharacterized protein</fullName>
    </submittedName>
</protein>
<dbReference type="Proteomes" id="UP000887568">
    <property type="component" value="Unplaced"/>
</dbReference>
<dbReference type="RefSeq" id="XP_038052377.1">
    <property type="nucleotide sequence ID" value="XM_038196449.1"/>
</dbReference>
<dbReference type="GeneID" id="119725088"/>
<comment type="similarity">
    <text evidence="1">Belongs to the cornifelin family.</text>
</comment>
<evidence type="ECO:0000313" key="2">
    <source>
        <dbReference type="EnsemblMetazoa" id="XP_038052377.1"/>
    </source>
</evidence>
<organism evidence="2 3">
    <name type="scientific">Patiria miniata</name>
    <name type="common">Bat star</name>
    <name type="synonym">Asterina miniata</name>
    <dbReference type="NCBI Taxonomy" id="46514"/>
    <lineage>
        <taxon>Eukaryota</taxon>
        <taxon>Metazoa</taxon>
        <taxon>Echinodermata</taxon>
        <taxon>Eleutherozoa</taxon>
        <taxon>Asterozoa</taxon>
        <taxon>Asteroidea</taxon>
        <taxon>Valvatacea</taxon>
        <taxon>Valvatida</taxon>
        <taxon>Asterinidae</taxon>
        <taxon>Patiria</taxon>
    </lineage>
</organism>
<sequence>MGEWDTPLFGCFGNLGMCVFSWFVPCYTHGKTAEAVGTGGCLPCALVIWILPCYTHGKTAELLGEDCMKCGLVFLVPCYNFYNLAKIRERVRARSNISGSFKNDCLLSVFCPPCVIIQHAHQMGTVTPLGGGQPMARA</sequence>
<name>A0A913ZKP5_PATMI</name>
<dbReference type="OrthoDB" id="1045822at2759"/>
<evidence type="ECO:0000313" key="3">
    <source>
        <dbReference type="Proteomes" id="UP000887568"/>
    </source>
</evidence>
<reference evidence="2" key="1">
    <citation type="submission" date="2022-11" db="UniProtKB">
        <authorList>
            <consortium name="EnsemblMetazoa"/>
        </authorList>
    </citation>
    <scope>IDENTIFICATION</scope>
</reference>
<dbReference type="NCBIfam" id="TIGR01571">
    <property type="entry name" value="A_thal_Cys_rich"/>
    <property type="match status" value="1"/>
</dbReference>